<dbReference type="EMBL" id="VJZA01000066">
    <property type="protein sequence ID" value="TVT18128.1"/>
    <property type="molecule type" value="Genomic_DNA"/>
</dbReference>
<dbReference type="InterPro" id="IPR002347">
    <property type="entry name" value="SDR_fam"/>
</dbReference>
<dbReference type="GO" id="GO:0016491">
    <property type="term" value="F:oxidoreductase activity"/>
    <property type="evidence" value="ECO:0007669"/>
    <property type="project" value="UniProtKB-KW"/>
</dbReference>
<dbReference type="NCBIfam" id="NF005559">
    <property type="entry name" value="PRK07231.1"/>
    <property type="match status" value="1"/>
</dbReference>
<evidence type="ECO:0000256" key="1">
    <source>
        <dbReference type="ARBA" id="ARBA00006484"/>
    </source>
</evidence>
<dbReference type="PANTHER" id="PTHR42879:SF2">
    <property type="entry name" value="3-OXOACYL-[ACYL-CARRIER-PROTEIN] REDUCTASE FABG"/>
    <property type="match status" value="1"/>
</dbReference>
<dbReference type="PROSITE" id="PS00061">
    <property type="entry name" value="ADH_SHORT"/>
    <property type="match status" value="1"/>
</dbReference>
<keyword evidence="2" id="KW-0560">Oxidoreductase</keyword>
<dbReference type="PRINTS" id="PR00080">
    <property type="entry name" value="SDRFAMILY"/>
</dbReference>
<organism evidence="3 4">
    <name type="scientific">Amycolatopsis acidiphila</name>
    <dbReference type="NCBI Taxonomy" id="715473"/>
    <lineage>
        <taxon>Bacteria</taxon>
        <taxon>Bacillati</taxon>
        <taxon>Actinomycetota</taxon>
        <taxon>Actinomycetes</taxon>
        <taxon>Pseudonocardiales</taxon>
        <taxon>Pseudonocardiaceae</taxon>
        <taxon>Amycolatopsis</taxon>
    </lineage>
</organism>
<sequence length="245" mass="24380">MNARLAGRTALVTGSTDGIGVGIAQALAAEGANVVVSGRNAERGAQVVKSIADKGGQARFVAADLGDGEGARALAEAAGPVDVLVNNAALLIMPQPTGEVAEELVDRALATNIKAAFLLTGLIAPAMAARGGGAIVNLGSVNGFNGSAQSALYSMTKAAVHSLTKSWAAEYGPGGVRVNTVAPGPTRTPRNAGVMDHIEPLIARTPSRRMGTPEEVGAAVVFLASDEAANIHGATLSVDGGLAAV</sequence>
<dbReference type="RefSeq" id="WP_144643093.1">
    <property type="nucleotide sequence ID" value="NZ_BNAX01000002.1"/>
</dbReference>
<dbReference type="SUPFAM" id="SSF51735">
    <property type="entry name" value="NAD(P)-binding Rossmann-fold domains"/>
    <property type="match status" value="1"/>
</dbReference>
<dbReference type="FunFam" id="3.40.50.720:FF:000084">
    <property type="entry name" value="Short-chain dehydrogenase reductase"/>
    <property type="match status" value="1"/>
</dbReference>
<dbReference type="AlphaFoldDB" id="A0A558A1J0"/>
<protein>
    <submittedName>
        <fullName evidence="3">SDR family oxidoreductase</fullName>
    </submittedName>
</protein>
<dbReference type="PRINTS" id="PR00081">
    <property type="entry name" value="GDHRDH"/>
</dbReference>
<dbReference type="CDD" id="cd05233">
    <property type="entry name" value="SDR_c"/>
    <property type="match status" value="1"/>
</dbReference>
<evidence type="ECO:0000256" key="2">
    <source>
        <dbReference type="ARBA" id="ARBA00023002"/>
    </source>
</evidence>
<dbReference type="PANTHER" id="PTHR42879">
    <property type="entry name" value="3-OXOACYL-(ACYL-CARRIER-PROTEIN) REDUCTASE"/>
    <property type="match status" value="1"/>
</dbReference>
<dbReference type="Proteomes" id="UP000318578">
    <property type="component" value="Unassembled WGS sequence"/>
</dbReference>
<dbReference type="OrthoDB" id="3542748at2"/>
<gene>
    <name evidence="3" type="ORF">FNH06_28935</name>
</gene>
<evidence type="ECO:0000313" key="4">
    <source>
        <dbReference type="Proteomes" id="UP000318578"/>
    </source>
</evidence>
<keyword evidence="4" id="KW-1185">Reference proteome</keyword>
<dbReference type="Gene3D" id="3.40.50.720">
    <property type="entry name" value="NAD(P)-binding Rossmann-like Domain"/>
    <property type="match status" value="1"/>
</dbReference>
<dbReference type="GO" id="GO:0032787">
    <property type="term" value="P:monocarboxylic acid metabolic process"/>
    <property type="evidence" value="ECO:0007669"/>
    <property type="project" value="UniProtKB-ARBA"/>
</dbReference>
<name>A0A558A1J0_9PSEU</name>
<reference evidence="3 4" key="1">
    <citation type="submission" date="2019-07" db="EMBL/GenBank/DDBJ databases">
        <title>New species of Amycolatopsis and Streptomyces.</title>
        <authorList>
            <person name="Duangmal K."/>
            <person name="Teo W.F.A."/>
            <person name="Lipun K."/>
        </authorList>
    </citation>
    <scope>NUCLEOTIDE SEQUENCE [LARGE SCALE GENOMIC DNA]</scope>
    <source>
        <strain evidence="3 4">JCM 30562</strain>
    </source>
</reference>
<dbReference type="InterPro" id="IPR020904">
    <property type="entry name" value="Sc_DH/Rdtase_CS"/>
</dbReference>
<dbReference type="InterPro" id="IPR050259">
    <property type="entry name" value="SDR"/>
</dbReference>
<proteinExistence type="inferred from homology"/>
<comment type="caution">
    <text evidence="3">The sequence shown here is derived from an EMBL/GenBank/DDBJ whole genome shotgun (WGS) entry which is preliminary data.</text>
</comment>
<evidence type="ECO:0000313" key="3">
    <source>
        <dbReference type="EMBL" id="TVT18128.1"/>
    </source>
</evidence>
<comment type="similarity">
    <text evidence="1">Belongs to the short-chain dehydrogenases/reductases (SDR) family.</text>
</comment>
<dbReference type="Pfam" id="PF13561">
    <property type="entry name" value="adh_short_C2"/>
    <property type="match status" value="1"/>
</dbReference>
<dbReference type="InterPro" id="IPR036291">
    <property type="entry name" value="NAD(P)-bd_dom_sf"/>
</dbReference>
<accession>A0A558A1J0</accession>